<accession>A0A9D5JV24</accession>
<reference evidence="2" key="1">
    <citation type="submission" date="2019-11" db="EMBL/GenBank/DDBJ databases">
        <title>Microbial mats filling the niche in hypersaline microbial mats.</title>
        <authorList>
            <person name="Wong H.L."/>
            <person name="Macleod F.I."/>
            <person name="White R.A. III"/>
            <person name="Burns B.P."/>
        </authorList>
    </citation>
    <scope>NUCLEOTIDE SEQUENCE</scope>
    <source>
        <strain evidence="2">Rbin_158</strain>
    </source>
</reference>
<dbReference type="InterPro" id="IPR043129">
    <property type="entry name" value="ATPase_NBD"/>
</dbReference>
<dbReference type="Gene3D" id="3.30.420.40">
    <property type="match status" value="2"/>
</dbReference>
<comment type="caution">
    <text evidence="2">The sequence shown here is derived from an EMBL/GenBank/DDBJ whole genome shotgun (WGS) entry which is preliminary data.</text>
</comment>
<dbReference type="InterPro" id="IPR000600">
    <property type="entry name" value="ROK"/>
</dbReference>
<evidence type="ECO:0000256" key="1">
    <source>
        <dbReference type="ARBA" id="ARBA00006479"/>
    </source>
</evidence>
<gene>
    <name evidence="2" type="ORF">GF339_09410</name>
</gene>
<dbReference type="PANTHER" id="PTHR18964:SF149">
    <property type="entry name" value="BIFUNCTIONAL UDP-N-ACETYLGLUCOSAMINE 2-EPIMERASE_N-ACETYLMANNOSAMINE KINASE"/>
    <property type="match status" value="1"/>
</dbReference>
<organism evidence="2 3">
    <name type="scientific">candidate division KSB3 bacterium</name>
    <dbReference type="NCBI Taxonomy" id="2044937"/>
    <lineage>
        <taxon>Bacteria</taxon>
        <taxon>candidate division KSB3</taxon>
    </lineage>
</organism>
<dbReference type="Pfam" id="PF00480">
    <property type="entry name" value="ROK"/>
    <property type="match status" value="1"/>
</dbReference>
<evidence type="ECO:0000313" key="2">
    <source>
        <dbReference type="EMBL" id="MBD3324789.1"/>
    </source>
</evidence>
<dbReference type="AlphaFoldDB" id="A0A9D5JV24"/>
<sequence length="327" mass="35133">MEYYAGIDVGGTKIYAVVINPDGEILGRAKLKTGKDRDFEPVFERILACYQTASENAKITAADIGAIGLAVPSSIDRERGTILHAPNLGWENLDAIDTIKTQFGKPVFLDNDVNMGVFGEYHFGAGKGYKSIYGMFVGTGIGGGYVFEGQVIRGVSYTGGEVGHMIIKMGGPRCNCRNKGCLEAIAAKAGMIKYMKKQVDKKGKKTVLDKLAPNWRTTVGSSALRKAFHKEDKVVLKALKRSAKAIGVAAANLISVVGIEAIIIGGGVIEELSDFFMPIIRESMEKHAFAGGAQGVDLLESTLGDDAVALGAAWFVRLPEKQHLIFR</sequence>
<dbReference type="SUPFAM" id="SSF53067">
    <property type="entry name" value="Actin-like ATPase domain"/>
    <property type="match status" value="1"/>
</dbReference>
<comment type="similarity">
    <text evidence="1">Belongs to the ROK (NagC/XylR) family.</text>
</comment>
<dbReference type="Proteomes" id="UP000649604">
    <property type="component" value="Unassembled WGS sequence"/>
</dbReference>
<dbReference type="EMBL" id="WJJP01000298">
    <property type="protein sequence ID" value="MBD3324789.1"/>
    <property type="molecule type" value="Genomic_DNA"/>
</dbReference>
<proteinExistence type="inferred from homology"/>
<evidence type="ECO:0000313" key="3">
    <source>
        <dbReference type="Proteomes" id="UP000649604"/>
    </source>
</evidence>
<name>A0A9D5JV24_9BACT</name>
<dbReference type="PANTHER" id="PTHR18964">
    <property type="entry name" value="ROK (REPRESSOR, ORF, KINASE) FAMILY"/>
    <property type="match status" value="1"/>
</dbReference>
<protein>
    <submittedName>
        <fullName evidence="2">ROK family protein</fullName>
    </submittedName>
</protein>